<evidence type="ECO:0000313" key="3">
    <source>
        <dbReference type="Proteomes" id="UP001596501"/>
    </source>
</evidence>
<dbReference type="EMBL" id="JBHTCA010000009">
    <property type="protein sequence ID" value="MFC7409837.1"/>
    <property type="molecule type" value="Genomic_DNA"/>
</dbReference>
<dbReference type="Proteomes" id="UP001596501">
    <property type="component" value="Unassembled WGS sequence"/>
</dbReference>
<dbReference type="Pfam" id="PF03476">
    <property type="entry name" value="MOSC_N"/>
    <property type="match status" value="1"/>
</dbReference>
<protein>
    <submittedName>
        <fullName evidence="2">MOSC domain-containing protein</fullName>
    </submittedName>
</protein>
<dbReference type="Pfam" id="PF03473">
    <property type="entry name" value="MOSC"/>
    <property type="match status" value="1"/>
</dbReference>
<dbReference type="PANTHER" id="PTHR14237:SF19">
    <property type="entry name" value="MITOCHONDRIAL AMIDOXIME REDUCING COMPONENT 1"/>
    <property type="match status" value="1"/>
</dbReference>
<dbReference type="SUPFAM" id="SSF141673">
    <property type="entry name" value="MOSC N-terminal domain-like"/>
    <property type="match status" value="1"/>
</dbReference>
<gene>
    <name evidence="2" type="ORF">ACFQPB_13285</name>
</gene>
<dbReference type="SUPFAM" id="SSF50800">
    <property type="entry name" value="PK beta-barrel domain-like"/>
    <property type="match status" value="1"/>
</dbReference>
<sequence length="301" mass="32914">MSTVPDHADQPFHIDQLWVYPVKSCAGVRLPRATLLDTGLEWDRSWMVVDAQGDFVSQRELPRMVLIQPQFRLGQLVLRAPGMLTLHLQLDAAEAPARVRVWDDEVDAYDMGDVAAQWFSDFLSPGAPAGLQRLRLVRFDPEARRVSSLKWTGGVPAHVQFGDGYALLVASTAALDDLNIRLARAGEPAVDMRRFRPNIVLGGVEAHDEDRFSDLYLPGHAAGDAMVHLQLVKPCVRCPIPDVHPDTATTGHAVGDALRTYRADQRLNGAITFGMNAVVRAGAETVLAEGQAGAAAWGVWD</sequence>
<dbReference type="InterPro" id="IPR011037">
    <property type="entry name" value="Pyrv_Knase-like_insert_dom_sf"/>
</dbReference>
<reference evidence="3" key="1">
    <citation type="journal article" date="2019" name="Int. J. Syst. Evol. Microbiol.">
        <title>The Global Catalogue of Microorganisms (GCM) 10K type strain sequencing project: providing services to taxonomists for standard genome sequencing and annotation.</title>
        <authorList>
            <consortium name="The Broad Institute Genomics Platform"/>
            <consortium name="The Broad Institute Genome Sequencing Center for Infectious Disease"/>
            <person name="Wu L."/>
            <person name="Ma J."/>
        </authorList>
    </citation>
    <scope>NUCLEOTIDE SEQUENCE [LARGE SCALE GENOMIC DNA]</scope>
    <source>
        <strain evidence="3">CGMCC 1.12371</strain>
    </source>
</reference>
<name>A0ABW2QNM9_9BURK</name>
<feature type="domain" description="MOSC" evidence="1">
    <location>
        <begin position="134"/>
        <end position="296"/>
    </location>
</feature>
<dbReference type="RefSeq" id="WP_382224043.1">
    <property type="nucleotide sequence ID" value="NZ_JBHTCA010000009.1"/>
</dbReference>
<evidence type="ECO:0000313" key="2">
    <source>
        <dbReference type="EMBL" id="MFC7409837.1"/>
    </source>
</evidence>
<dbReference type="InterPro" id="IPR005302">
    <property type="entry name" value="MoCF_Sase_C"/>
</dbReference>
<proteinExistence type="predicted"/>
<dbReference type="PROSITE" id="PS51340">
    <property type="entry name" value="MOSC"/>
    <property type="match status" value="1"/>
</dbReference>
<evidence type="ECO:0000259" key="1">
    <source>
        <dbReference type="PROSITE" id="PS51340"/>
    </source>
</evidence>
<dbReference type="InterPro" id="IPR005303">
    <property type="entry name" value="MOCOS_middle"/>
</dbReference>
<keyword evidence="3" id="KW-1185">Reference proteome</keyword>
<dbReference type="PANTHER" id="PTHR14237">
    <property type="entry name" value="MOLYBDOPTERIN COFACTOR SULFURASE MOSC"/>
    <property type="match status" value="1"/>
</dbReference>
<organism evidence="2 3">
    <name type="scientific">Hydrogenophaga atypica</name>
    <dbReference type="NCBI Taxonomy" id="249409"/>
    <lineage>
        <taxon>Bacteria</taxon>
        <taxon>Pseudomonadati</taxon>
        <taxon>Pseudomonadota</taxon>
        <taxon>Betaproteobacteria</taxon>
        <taxon>Burkholderiales</taxon>
        <taxon>Comamonadaceae</taxon>
        <taxon>Hydrogenophaga</taxon>
    </lineage>
</organism>
<comment type="caution">
    <text evidence="2">The sequence shown here is derived from an EMBL/GenBank/DDBJ whole genome shotgun (WGS) entry which is preliminary data.</text>
</comment>
<accession>A0ABW2QNM9</accession>